<dbReference type="Proteomes" id="UP001172083">
    <property type="component" value="Unassembled WGS sequence"/>
</dbReference>
<dbReference type="RefSeq" id="WP_346758488.1">
    <property type="nucleotide sequence ID" value="NZ_JAUJEB010000002.1"/>
</dbReference>
<accession>A0ABT8L5Z0</accession>
<proteinExistence type="predicted"/>
<sequence>MIRKLLLLVPLIIWSLNGKACDVCGCNLSGLYFGFMPIQNTHFIGIKYSRASFRAFIDNDGFYFEDESSNDTYQRFDLIGRVSLSGKFQIRYILPYMVNNMKGSHQNVKSSGLGDPIIVGYYTLFNTGSDFTRDVKHSLNLGAGFKLPVGEFDKQDNGELVNRNFQLGSGSVDYLVSANYTIRYKRLGLNMEYSHKFNTDNKHDYRFGNQFNVSGNVFYYLETNKVAVLPFFGAYYEWADYHKNQGIKEANTGGNSLLGTFGAQFFYNKLTVNVQYQIPLQQSFNTDNFASIKGDNRFSMGVYYSFSLKKDKK</sequence>
<evidence type="ECO:0008006" key="3">
    <source>
        <dbReference type="Google" id="ProtNLM"/>
    </source>
</evidence>
<keyword evidence="2" id="KW-1185">Reference proteome</keyword>
<organism evidence="1 2">
    <name type="scientific">Agaribacillus aureus</name>
    <dbReference type="NCBI Taxonomy" id="3051825"/>
    <lineage>
        <taxon>Bacteria</taxon>
        <taxon>Pseudomonadati</taxon>
        <taxon>Bacteroidota</taxon>
        <taxon>Cytophagia</taxon>
        <taxon>Cytophagales</taxon>
        <taxon>Splendidivirgaceae</taxon>
        <taxon>Agaribacillus</taxon>
    </lineage>
</organism>
<reference evidence="1" key="1">
    <citation type="submission" date="2023-06" db="EMBL/GenBank/DDBJ databases">
        <title>Genomic of Agaribacillus aureum.</title>
        <authorList>
            <person name="Wang G."/>
        </authorList>
    </citation>
    <scope>NUCLEOTIDE SEQUENCE</scope>
    <source>
        <strain evidence="1">BMA12</strain>
    </source>
</reference>
<evidence type="ECO:0000313" key="1">
    <source>
        <dbReference type="EMBL" id="MDN5213148.1"/>
    </source>
</evidence>
<comment type="caution">
    <text evidence="1">The sequence shown here is derived from an EMBL/GenBank/DDBJ whole genome shotgun (WGS) entry which is preliminary data.</text>
</comment>
<dbReference type="EMBL" id="JAUJEB010000002">
    <property type="protein sequence ID" value="MDN5213148.1"/>
    <property type="molecule type" value="Genomic_DNA"/>
</dbReference>
<name>A0ABT8L5Z0_9BACT</name>
<gene>
    <name evidence="1" type="ORF">QQ020_13860</name>
</gene>
<evidence type="ECO:0000313" key="2">
    <source>
        <dbReference type="Proteomes" id="UP001172083"/>
    </source>
</evidence>
<protein>
    <recommendedName>
        <fullName evidence="3">Transporter</fullName>
    </recommendedName>
</protein>